<sequence length="191" mass="22480">MIIFSWEYPIKYVRVLILVLVLSIISTGEKLKKRQIFRDQVIPLVGGKIPESAFHPERLLANRLNKNGIYSNDGIYFQERDPQRHHIPREYMPNTIKITLPRNNLHVAQPGRFFKTEIVDTTYLIREATNDKINANLNPIFLPLVPVHSLNLRNRFNQLKSHNRIYVNYDLKILQESAPLLKKIFDNYGYK</sequence>
<protein>
    <submittedName>
        <fullName evidence="2">Uncharacterized protein</fullName>
    </submittedName>
</protein>
<keyword evidence="1" id="KW-1133">Transmembrane helix</keyword>
<comment type="caution">
    <text evidence="2">The sequence shown here is derived from an EMBL/GenBank/DDBJ whole genome shotgun (WGS) entry which is preliminary data.</text>
</comment>
<accession>A0A834IZW3</accession>
<dbReference type="OrthoDB" id="10059269at2759"/>
<evidence type="ECO:0000313" key="3">
    <source>
        <dbReference type="Proteomes" id="UP000625711"/>
    </source>
</evidence>
<evidence type="ECO:0000256" key="1">
    <source>
        <dbReference type="SAM" id="Phobius"/>
    </source>
</evidence>
<keyword evidence="3" id="KW-1185">Reference proteome</keyword>
<dbReference type="EMBL" id="JAACXV010000013">
    <property type="protein sequence ID" value="KAF7287425.1"/>
    <property type="molecule type" value="Genomic_DNA"/>
</dbReference>
<keyword evidence="1" id="KW-0472">Membrane</keyword>
<evidence type="ECO:0000313" key="2">
    <source>
        <dbReference type="EMBL" id="KAF7287425.1"/>
    </source>
</evidence>
<gene>
    <name evidence="2" type="ORF">GWI33_001398</name>
</gene>
<dbReference type="AlphaFoldDB" id="A0A834IZW3"/>
<name>A0A834IZW3_RHYFE</name>
<organism evidence="2 3">
    <name type="scientific">Rhynchophorus ferrugineus</name>
    <name type="common">Red palm weevil</name>
    <name type="synonym">Curculio ferrugineus</name>
    <dbReference type="NCBI Taxonomy" id="354439"/>
    <lineage>
        <taxon>Eukaryota</taxon>
        <taxon>Metazoa</taxon>
        <taxon>Ecdysozoa</taxon>
        <taxon>Arthropoda</taxon>
        <taxon>Hexapoda</taxon>
        <taxon>Insecta</taxon>
        <taxon>Pterygota</taxon>
        <taxon>Neoptera</taxon>
        <taxon>Endopterygota</taxon>
        <taxon>Coleoptera</taxon>
        <taxon>Polyphaga</taxon>
        <taxon>Cucujiformia</taxon>
        <taxon>Curculionidae</taxon>
        <taxon>Dryophthorinae</taxon>
        <taxon>Rhynchophorus</taxon>
    </lineage>
</organism>
<feature type="transmembrane region" description="Helical" evidence="1">
    <location>
        <begin position="12"/>
        <end position="28"/>
    </location>
</feature>
<dbReference type="Proteomes" id="UP000625711">
    <property type="component" value="Unassembled WGS sequence"/>
</dbReference>
<keyword evidence="1" id="KW-0812">Transmembrane</keyword>
<proteinExistence type="predicted"/>
<reference evidence="2" key="1">
    <citation type="submission" date="2020-08" db="EMBL/GenBank/DDBJ databases">
        <title>Genome sequencing and assembly of the red palm weevil Rhynchophorus ferrugineus.</title>
        <authorList>
            <person name="Dias G.B."/>
            <person name="Bergman C.M."/>
            <person name="Manee M."/>
        </authorList>
    </citation>
    <scope>NUCLEOTIDE SEQUENCE</scope>
    <source>
        <strain evidence="2">AA-2017</strain>
        <tissue evidence="2">Whole larva</tissue>
    </source>
</reference>